<dbReference type="InterPro" id="IPR001054">
    <property type="entry name" value="A/G_cyclase"/>
</dbReference>
<feature type="region of interest" description="Disordered" evidence="3">
    <location>
        <begin position="792"/>
        <end position="816"/>
    </location>
</feature>
<protein>
    <submittedName>
        <fullName evidence="7">Adenylate/guanylate cyclase with GAF and PAS/PAC sensor domain</fullName>
    </submittedName>
</protein>
<reference evidence="7" key="2">
    <citation type="submission" date="2021-04" db="EMBL/GenBank/DDBJ databases">
        <authorList>
            <person name="Podell S."/>
        </authorList>
    </citation>
    <scope>NUCLEOTIDE SEQUENCE</scope>
    <source>
        <strain evidence="7">Hildebrandi</strain>
    </source>
</reference>
<dbReference type="GO" id="GO:0004114">
    <property type="term" value="F:3',5'-cyclic-nucleotide phosphodiesterase activity"/>
    <property type="evidence" value="ECO:0007669"/>
    <property type="project" value="InterPro"/>
</dbReference>
<dbReference type="Pfam" id="PF00233">
    <property type="entry name" value="PDEase_I"/>
    <property type="match status" value="1"/>
</dbReference>
<evidence type="ECO:0000259" key="6">
    <source>
        <dbReference type="PROSITE" id="PS51845"/>
    </source>
</evidence>
<dbReference type="Proteomes" id="UP000693970">
    <property type="component" value="Unassembled WGS sequence"/>
</dbReference>
<evidence type="ECO:0000259" key="5">
    <source>
        <dbReference type="PROSITE" id="PS50125"/>
    </source>
</evidence>
<feature type="domain" description="Guanylate cyclase" evidence="5">
    <location>
        <begin position="609"/>
        <end position="743"/>
    </location>
</feature>
<evidence type="ECO:0000256" key="4">
    <source>
        <dbReference type="SAM" id="Phobius"/>
    </source>
</evidence>
<organism evidence="7 8">
    <name type="scientific">Nitzschia inconspicua</name>
    <dbReference type="NCBI Taxonomy" id="303405"/>
    <lineage>
        <taxon>Eukaryota</taxon>
        <taxon>Sar</taxon>
        <taxon>Stramenopiles</taxon>
        <taxon>Ochrophyta</taxon>
        <taxon>Bacillariophyta</taxon>
        <taxon>Bacillariophyceae</taxon>
        <taxon>Bacillariophycidae</taxon>
        <taxon>Bacillariales</taxon>
        <taxon>Bacillariaceae</taxon>
        <taxon>Nitzschia</taxon>
    </lineage>
</organism>
<evidence type="ECO:0000256" key="1">
    <source>
        <dbReference type="ARBA" id="ARBA00022741"/>
    </source>
</evidence>
<accession>A0A9K3KRY9</accession>
<dbReference type="InterPro" id="IPR002073">
    <property type="entry name" value="PDEase_catalytic_dom"/>
</dbReference>
<evidence type="ECO:0000256" key="2">
    <source>
        <dbReference type="ARBA" id="ARBA00023239"/>
    </source>
</evidence>
<keyword evidence="4" id="KW-0472">Membrane</keyword>
<reference evidence="7" key="1">
    <citation type="journal article" date="2021" name="Sci. Rep.">
        <title>Diploid genomic architecture of Nitzschia inconspicua, an elite biomass production diatom.</title>
        <authorList>
            <person name="Oliver A."/>
            <person name="Podell S."/>
            <person name="Pinowska A."/>
            <person name="Traller J.C."/>
            <person name="Smith S.R."/>
            <person name="McClure R."/>
            <person name="Beliaev A."/>
            <person name="Bohutskyi P."/>
            <person name="Hill E.A."/>
            <person name="Rabines A."/>
            <person name="Zheng H."/>
            <person name="Allen L.Z."/>
            <person name="Kuo A."/>
            <person name="Grigoriev I.V."/>
            <person name="Allen A.E."/>
            <person name="Hazlebeck D."/>
            <person name="Allen E.E."/>
        </authorList>
    </citation>
    <scope>NUCLEOTIDE SEQUENCE</scope>
    <source>
        <strain evidence="7">Hildebrandi</strain>
    </source>
</reference>
<feature type="region of interest" description="Disordered" evidence="3">
    <location>
        <begin position="1"/>
        <end position="82"/>
    </location>
</feature>
<evidence type="ECO:0000313" key="7">
    <source>
        <dbReference type="EMBL" id="KAG7348788.1"/>
    </source>
</evidence>
<comment type="caution">
    <text evidence="7">The sequence shown here is derived from an EMBL/GenBank/DDBJ whole genome shotgun (WGS) entry which is preliminary data.</text>
</comment>
<dbReference type="GO" id="GO:0007168">
    <property type="term" value="P:receptor guanylyl cyclase signaling pathway"/>
    <property type="evidence" value="ECO:0007669"/>
    <property type="project" value="TreeGrafter"/>
</dbReference>
<feature type="domain" description="PDEase" evidence="6">
    <location>
        <begin position="851"/>
        <end position="1065"/>
    </location>
</feature>
<dbReference type="PROSITE" id="PS51845">
    <property type="entry name" value="PDEASE_I_2"/>
    <property type="match status" value="1"/>
</dbReference>
<name>A0A9K3KRY9_9STRA</name>
<feature type="compositionally biased region" description="Polar residues" evidence="3">
    <location>
        <begin position="22"/>
        <end position="31"/>
    </location>
</feature>
<keyword evidence="4" id="KW-1133">Transmembrane helix</keyword>
<feature type="transmembrane region" description="Helical" evidence="4">
    <location>
        <begin position="506"/>
        <end position="529"/>
    </location>
</feature>
<dbReference type="GO" id="GO:0035556">
    <property type="term" value="P:intracellular signal transduction"/>
    <property type="evidence" value="ECO:0007669"/>
    <property type="project" value="InterPro"/>
</dbReference>
<dbReference type="SMART" id="SM00044">
    <property type="entry name" value="CYCc"/>
    <property type="match status" value="1"/>
</dbReference>
<gene>
    <name evidence="7" type="ORF">IV203_011385</name>
</gene>
<keyword evidence="2" id="KW-0456">Lyase</keyword>
<feature type="compositionally biased region" description="Low complexity" evidence="3">
    <location>
        <begin position="1"/>
        <end position="12"/>
    </location>
</feature>
<dbReference type="PROSITE" id="PS50125">
    <property type="entry name" value="GUANYLATE_CYCLASE_2"/>
    <property type="match status" value="1"/>
</dbReference>
<feature type="transmembrane region" description="Helical" evidence="4">
    <location>
        <begin position="92"/>
        <end position="121"/>
    </location>
</feature>
<keyword evidence="4" id="KW-0812">Transmembrane</keyword>
<proteinExistence type="predicted"/>
<dbReference type="OrthoDB" id="432756at2759"/>
<dbReference type="AlphaFoldDB" id="A0A9K3KRY9"/>
<evidence type="ECO:0000313" key="8">
    <source>
        <dbReference type="Proteomes" id="UP000693970"/>
    </source>
</evidence>
<keyword evidence="8" id="KW-1185">Reference proteome</keyword>
<dbReference type="EMBL" id="JAGRRH010000019">
    <property type="protein sequence ID" value="KAG7348788.1"/>
    <property type="molecule type" value="Genomic_DNA"/>
</dbReference>
<dbReference type="InterPro" id="IPR050401">
    <property type="entry name" value="Cyclic_nucleotide_synthase"/>
</dbReference>
<keyword evidence="1" id="KW-0547">Nucleotide-binding</keyword>
<dbReference type="GO" id="GO:0004383">
    <property type="term" value="F:guanylate cyclase activity"/>
    <property type="evidence" value="ECO:0007669"/>
    <property type="project" value="TreeGrafter"/>
</dbReference>
<dbReference type="GO" id="GO:0004016">
    <property type="term" value="F:adenylate cyclase activity"/>
    <property type="evidence" value="ECO:0007669"/>
    <property type="project" value="TreeGrafter"/>
</dbReference>
<dbReference type="PANTHER" id="PTHR11920:SF335">
    <property type="entry name" value="GUANYLATE CYCLASE"/>
    <property type="match status" value="1"/>
</dbReference>
<evidence type="ECO:0000256" key="3">
    <source>
        <dbReference type="SAM" id="MobiDB-lite"/>
    </source>
</evidence>
<dbReference type="GO" id="GO:0005886">
    <property type="term" value="C:plasma membrane"/>
    <property type="evidence" value="ECO:0007669"/>
    <property type="project" value="TreeGrafter"/>
</dbReference>
<dbReference type="GO" id="GO:0001653">
    <property type="term" value="F:peptide receptor activity"/>
    <property type="evidence" value="ECO:0007669"/>
    <property type="project" value="TreeGrafter"/>
</dbReference>
<dbReference type="CDD" id="cd07302">
    <property type="entry name" value="CHD"/>
    <property type="match status" value="1"/>
</dbReference>
<dbReference type="GO" id="GO:0000166">
    <property type="term" value="F:nucleotide binding"/>
    <property type="evidence" value="ECO:0007669"/>
    <property type="project" value="UniProtKB-KW"/>
</dbReference>
<feature type="compositionally biased region" description="Low complexity" evidence="3">
    <location>
        <begin position="55"/>
        <end position="78"/>
    </location>
</feature>
<sequence>MNSRNNKNNGNNQVIQDMELVKNSTSASPMTTEEDVYEERLAGGSIGGHSHRTNGSEGESSSSSEGNSSSNESGRSGSTGDKTDHLFSRKGLMALAGARCCFFFILLVAASVMAAIVFISLSDNQTEDFNSEFDGIAFALIKGSHENVNKVFFALESLSLTSTTFIEQQKNDTYPDGFVTFPNVERHLGSARQAANAMVLGYAPHIQGQEQYDLWLQYVQENIDWVEEAYNVNPSEPPQISPNPEYDEEFFLTRIWKNRISLNGVPFVVDNESFLQCPARAEPDIGLTYTYEVANPSSGMPLSPVWMTSPPPNPTSDLIPINFNIMSNPSFLFASETIAATERPTFEDVCENPTNLFHPNSLAQTDLSELYTLLAVPAWNEYGDSRTIVGYFFAIVPWSFYLSDILNGYKANPVVAVLRNKCSGKAFSYQVIGGEAILLDPAEDVHQKDLEYEAMAYAEPFAEEFVKNTNETGGDENSNSCISNDFTITIYPTQQFESTYRGNEPVLYTIAVLAIFLFTALAFMVFDWISQRNQRGIMDTAIRQNALVSSLFPKNIQKKLMEEIKEESTKNNSGKAGLRNYLNNEEGEEEQQEGVGKTKPIADLFPETTIMFADIAGFTAWSSTREPSQVFTLLEALYHEFDKIAKRRRVFKVEVVGDCYVAVCGLPDPRKDHGVVMAKFANDCMHKMTEVTNKLVVELGPDTNELGLRVGLHSGTVVAGVLRGDKSRFQLFGDTMNTASRMESTGKKGCIQLSQQTTDILLQAGKKNWIVPREDKVEAKGKGEMQTYFLNIQSRDDRSDTGTSASESSVGDLFGDGNKDDATTLRDIEKRSRSAQWVVEILANLLKEIVAKRESLGIRKDPVALMEKLETMAKGNENTMVIDEVKEIITLPGFVKKQKSKVEDTADLGDAVLEELKDYVIMAASLYNDNPFHCFDHAVHVSMSCTKLLARIATPDLDQYTAQEVFDHTYGITSDPLTQFATVFAALIHDIDHKGVPNSQLVNEGAPIADYYHNKSVAEQNSVDIAWELLMEDSYKNLRRTIYTTVPEFKRFRELVVNAVMATDIVDKDLKTLRNKRWEVAFDPNTHEDAEAARNRKATIVIEHLIQASDVAHTMQHWYIYRKWNEKFFRECYQAYLDGRADKNPAEGWYQGELGFFDFYIIPLAKKLKECGVFGVSSDEYLSYAVENRKEWEKRGEMVVEEMKSQVESKMTPKRRSMEKP</sequence>
<dbReference type="PANTHER" id="PTHR11920">
    <property type="entry name" value="GUANYLYL CYCLASE"/>
    <property type="match status" value="1"/>
</dbReference>
<dbReference type="Pfam" id="PF00211">
    <property type="entry name" value="Guanylate_cyc"/>
    <property type="match status" value="1"/>
</dbReference>